<evidence type="ECO:0008006" key="16">
    <source>
        <dbReference type="Google" id="ProtNLM"/>
    </source>
</evidence>
<dbReference type="SMART" id="SM00369">
    <property type="entry name" value="LRR_TYP"/>
    <property type="match status" value="10"/>
</dbReference>
<dbReference type="InterPro" id="IPR001932">
    <property type="entry name" value="PPM-type_phosphatase-like_dom"/>
</dbReference>
<dbReference type="CDD" id="cd00143">
    <property type="entry name" value="PP2Cc"/>
    <property type="match status" value="1"/>
</dbReference>
<evidence type="ECO:0000256" key="7">
    <source>
        <dbReference type="ARBA" id="ARBA00022989"/>
    </source>
</evidence>
<dbReference type="GO" id="GO:0035556">
    <property type="term" value="P:intracellular signal transduction"/>
    <property type="evidence" value="ECO:0007669"/>
    <property type="project" value="InterPro"/>
</dbReference>
<organism evidence="14 15">
    <name type="scientific">Eeniella nana</name>
    <name type="common">Yeast</name>
    <name type="synonym">Brettanomyces nanus</name>
    <dbReference type="NCBI Taxonomy" id="13502"/>
    <lineage>
        <taxon>Eukaryota</taxon>
        <taxon>Fungi</taxon>
        <taxon>Dikarya</taxon>
        <taxon>Ascomycota</taxon>
        <taxon>Saccharomycotina</taxon>
        <taxon>Pichiomycetes</taxon>
        <taxon>Pichiales</taxon>
        <taxon>Pichiaceae</taxon>
        <taxon>Brettanomyces</taxon>
    </lineage>
</organism>
<dbReference type="CDD" id="cd07302">
    <property type="entry name" value="CHD"/>
    <property type="match status" value="1"/>
</dbReference>
<dbReference type="Pfam" id="PF00481">
    <property type="entry name" value="PP2C"/>
    <property type="match status" value="1"/>
</dbReference>
<evidence type="ECO:0000256" key="4">
    <source>
        <dbReference type="ARBA" id="ARBA00022723"/>
    </source>
</evidence>
<evidence type="ECO:0000259" key="13">
    <source>
        <dbReference type="PROSITE" id="PS51746"/>
    </source>
</evidence>
<evidence type="ECO:0000256" key="9">
    <source>
        <dbReference type="ARBA" id="ARBA00023170"/>
    </source>
</evidence>
<dbReference type="PROSITE" id="PS51746">
    <property type="entry name" value="PPM_2"/>
    <property type="match status" value="1"/>
</dbReference>
<dbReference type="Proteomes" id="UP000662931">
    <property type="component" value="Chromosome 1"/>
</dbReference>
<feature type="domain" description="PPM-type phosphatase" evidence="13">
    <location>
        <begin position="1165"/>
        <end position="1449"/>
    </location>
</feature>
<dbReference type="GO" id="GO:0016020">
    <property type="term" value="C:membrane"/>
    <property type="evidence" value="ECO:0007669"/>
    <property type="project" value="UniProtKB-SubCell"/>
</dbReference>
<keyword evidence="9" id="KW-0675">Receptor</keyword>
<feature type="domain" description="Guanylate cyclase" evidence="12">
    <location>
        <begin position="1485"/>
        <end position="1623"/>
    </location>
</feature>
<dbReference type="SMART" id="SM00044">
    <property type="entry name" value="CYCc"/>
    <property type="match status" value="1"/>
</dbReference>
<keyword evidence="6" id="KW-0677">Repeat</keyword>
<dbReference type="KEGG" id="bnn:FOA43_001679"/>
<keyword evidence="15" id="KW-1185">Reference proteome</keyword>
<comment type="subcellular location">
    <subcellularLocation>
        <location evidence="1">Membrane</location>
        <topology evidence="1">Single-pass membrane protein</topology>
    </subcellularLocation>
</comment>
<feature type="region of interest" description="Disordered" evidence="11">
    <location>
        <begin position="290"/>
        <end position="435"/>
    </location>
</feature>
<dbReference type="CDD" id="cd01775">
    <property type="entry name" value="RA_PHLPP_like"/>
    <property type="match status" value="1"/>
</dbReference>
<feature type="region of interest" description="Disordered" evidence="11">
    <location>
        <begin position="901"/>
        <end position="960"/>
    </location>
</feature>
<dbReference type="SMART" id="SM00364">
    <property type="entry name" value="LRR_BAC"/>
    <property type="match status" value="7"/>
</dbReference>
<keyword evidence="7" id="KW-1133">Transmembrane helix</keyword>
<evidence type="ECO:0000256" key="3">
    <source>
        <dbReference type="ARBA" id="ARBA00022692"/>
    </source>
</evidence>
<dbReference type="Gene3D" id="3.80.10.10">
    <property type="entry name" value="Ribonuclease Inhibitor"/>
    <property type="match status" value="4"/>
</dbReference>
<dbReference type="InterPro" id="IPR001054">
    <property type="entry name" value="A/G_cyclase"/>
</dbReference>
<dbReference type="Pfam" id="PF00211">
    <property type="entry name" value="Guanylate_cyc"/>
    <property type="match status" value="1"/>
</dbReference>
<dbReference type="Pfam" id="PF21187">
    <property type="entry name" value="CYAA_C"/>
    <property type="match status" value="1"/>
</dbReference>
<keyword evidence="2" id="KW-0433">Leucine-rich repeat</keyword>
<feature type="compositionally biased region" description="Basic residues" evidence="11">
    <location>
        <begin position="209"/>
        <end position="219"/>
    </location>
</feature>
<evidence type="ECO:0000313" key="15">
    <source>
        <dbReference type="Proteomes" id="UP000662931"/>
    </source>
</evidence>
<reference evidence="14" key="1">
    <citation type="submission" date="2020-10" db="EMBL/GenBank/DDBJ databases">
        <authorList>
            <person name="Roach M.J.R."/>
        </authorList>
    </citation>
    <scope>NUCLEOTIDE SEQUENCE</scope>
    <source>
        <strain evidence="14">CBS 1945</strain>
    </source>
</reference>
<dbReference type="Gene3D" id="3.30.70.1230">
    <property type="entry name" value="Nucleotide cyclase"/>
    <property type="match status" value="1"/>
</dbReference>
<dbReference type="Gene3D" id="3.60.40.10">
    <property type="entry name" value="PPM-type phosphatase domain"/>
    <property type="match status" value="1"/>
</dbReference>
<accession>A0A875S2Q1</accession>
<evidence type="ECO:0000259" key="12">
    <source>
        <dbReference type="PROSITE" id="PS50125"/>
    </source>
</evidence>
<feature type="compositionally biased region" description="Polar residues" evidence="11">
    <location>
        <begin position="243"/>
        <end position="254"/>
    </location>
</feature>
<dbReference type="Pfam" id="PF23598">
    <property type="entry name" value="LRR_14"/>
    <property type="match status" value="1"/>
</dbReference>
<dbReference type="Pfam" id="PF23010">
    <property type="entry name" value="RA_3"/>
    <property type="match status" value="1"/>
</dbReference>
<evidence type="ECO:0000256" key="6">
    <source>
        <dbReference type="ARBA" id="ARBA00022737"/>
    </source>
</evidence>
<dbReference type="PROSITE" id="PS51450">
    <property type="entry name" value="LRR"/>
    <property type="match status" value="6"/>
</dbReference>
<dbReference type="RefSeq" id="XP_038777917.1">
    <property type="nucleotide sequence ID" value="XM_038921989.1"/>
</dbReference>
<dbReference type="InterPro" id="IPR048580">
    <property type="entry name" value="CYAA_C"/>
</dbReference>
<dbReference type="PANTHER" id="PTHR27000:SF642">
    <property type="entry name" value="INACTIVE LEUCINE-RICH REPEAT RECEPTOR KINASE XIAO-RELATED"/>
    <property type="match status" value="1"/>
</dbReference>
<feature type="compositionally biased region" description="Low complexity" evidence="11">
    <location>
        <begin position="121"/>
        <end position="133"/>
    </location>
</feature>
<feature type="compositionally biased region" description="Low complexity" evidence="11">
    <location>
        <begin position="61"/>
        <end position="86"/>
    </location>
</feature>
<dbReference type="OrthoDB" id="2021138at2759"/>
<dbReference type="GO" id="GO:0046872">
    <property type="term" value="F:metal ion binding"/>
    <property type="evidence" value="ECO:0007669"/>
    <property type="project" value="UniProtKB-KW"/>
</dbReference>
<evidence type="ECO:0000256" key="8">
    <source>
        <dbReference type="ARBA" id="ARBA00023136"/>
    </source>
</evidence>
<keyword evidence="5" id="KW-0732">Signal</keyword>
<keyword evidence="8" id="KW-0472">Membrane</keyword>
<dbReference type="InterPro" id="IPR032675">
    <property type="entry name" value="LRR_dom_sf"/>
</dbReference>
<proteinExistence type="predicted"/>
<dbReference type="InterPro" id="IPR055071">
    <property type="entry name" value="RA_PHLPP-like"/>
</dbReference>
<evidence type="ECO:0000256" key="10">
    <source>
        <dbReference type="ARBA" id="ARBA00023180"/>
    </source>
</evidence>
<feature type="compositionally biased region" description="Basic and acidic residues" evidence="11">
    <location>
        <begin position="156"/>
        <end position="169"/>
    </location>
</feature>
<feature type="compositionally biased region" description="Low complexity" evidence="11">
    <location>
        <begin position="93"/>
        <end position="107"/>
    </location>
</feature>
<feature type="region of interest" description="Disordered" evidence="11">
    <location>
        <begin position="37"/>
        <end position="254"/>
    </location>
</feature>
<dbReference type="EMBL" id="CP064812">
    <property type="protein sequence ID" value="QPG74352.1"/>
    <property type="molecule type" value="Genomic_DNA"/>
</dbReference>
<feature type="compositionally biased region" description="Polar residues" evidence="11">
    <location>
        <begin position="134"/>
        <end position="153"/>
    </location>
</feature>
<evidence type="ECO:0000256" key="2">
    <source>
        <dbReference type="ARBA" id="ARBA00022614"/>
    </source>
</evidence>
<evidence type="ECO:0000256" key="5">
    <source>
        <dbReference type="ARBA" id="ARBA00022729"/>
    </source>
</evidence>
<keyword evidence="3" id="KW-0812">Transmembrane</keyword>
<evidence type="ECO:0000313" key="14">
    <source>
        <dbReference type="EMBL" id="QPG74352.1"/>
    </source>
</evidence>
<dbReference type="InterPro" id="IPR036457">
    <property type="entry name" value="PPM-type-like_dom_sf"/>
</dbReference>
<protein>
    <recommendedName>
        <fullName evidence="16">Adenylate cyclase</fullName>
    </recommendedName>
</protein>
<dbReference type="SMART" id="SM00332">
    <property type="entry name" value="PP2Cc"/>
    <property type="match status" value="1"/>
</dbReference>
<dbReference type="SUPFAM" id="SSF55073">
    <property type="entry name" value="Nucleotide cyclase"/>
    <property type="match status" value="1"/>
</dbReference>
<feature type="compositionally biased region" description="Polar residues" evidence="11">
    <location>
        <begin position="317"/>
        <end position="343"/>
    </location>
</feature>
<dbReference type="PROSITE" id="PS50125">
    <property type="entry name" value="GUANYLATE_CYCLASE_2"/>
    <property type="match status" value="1"/>
</dbReference>
<sequence>MSKNDSSSSSRRSRLFHTNSGFFRTNSQFFSKPKFNSKYVDEDYVEGPRNPSRSREGTPFDSQRSNSTDSSTSPTSSRSPSYDSPTMNGPELASGPSSGAPGAASAGTRSAFKMFFQGATSSRRSSKMSSSSSETNVQGQTPRDSPRISSSTLEPPGDHSADSSKRDSAEEGVNTPEALSSSVPGPSASYTGLHALRTNSEKIVPPLKHPIRPGHKVGRRSTLLSKLMPSRRENDKGGIDMSRASTLPTKQNSAISRLSRRVELHSGHASVSPHPRQKFENLLIPSRSSDTMGHAGHIPSPFGINLDTPEDDMSKITRLSTTTMSRVNSMNTQSNDSNESSKSGWMAPQSWKVRTETLLSPDRSAKNSHSGRTTSLGLSSSSWSSSSSTESLEDLDTPDTSRRTTLSTDPSISSTPGNRRHHHHRMNELKGASRSSVRIFKGDKSSVLPCTLDTTCKDILDTLRRKRFIKTEEDHIIVLKCGGLTRSLSYEEKPLKIQRSLLFMYGYTERDNLDYIERTDLSFLFKFIVQDRGVELISEAKRTLIDPHKVDLDNWNLQDIPNFLYAEPISSLDVSQNPSFEFTKEFMHDCRNLQTLKFTRSGHPTFPTAVVYAPRLSNLDLEVNYIRLIPPEISQLTHLTTLNLACNRISRLPDSFSQLQSLKNLNLSSNRLKQIPNQILSISSLKRLDLSYNLISKLDNGLASLTELEVLQIAANKLTGDLPDFFKDFDYLIKVDIRFNNLSSIESLKDSSKLEVIRATGNNISVFRSNATALFEVEMNLNPLTYVYFESPMPNLKVIDFSKGKLTSCSFVCMLTDVEKLILDYNHLTGLPDDIYKMQKLVHLSLFKNNLNALPDTITKLKRLRYLDLHLNNLGDLNPNIWMMPSLEHLNLSSNLLDSFPPPPERIDVQDDNRNGENEQDITDDKELTNNEKFEDIPEEVSVKSSDISPKTEKFPPKQTRTHTFRLEDSLKFLSINDNNLGDRVIPIISVFHNLEYLNLSYNKIYEIAPGYLSNMHKLKGLYLSGNYLSSLPVDDLDSFGELTTLHLNGNRFHTLPAELYKIHNLTALDVGSNSLKYNISNIPYDWNWSYNKKLQYLNFSGNKRLEIKPQHKHDENDEQLDSFIGLRDLRMLGLMDVTITTDAVPDQSVNVRVRSTSSQIGKFGYGISDTLGNRRVLSTRDVVMEKFRGKSDEMLITIYDGKNCSRTHSDKISKIIQETFDIHLKKELETLESVVIPGNTSKTIEDCLREAFLAMNSEMNILINKDASSTFSSAAAHRTQTTDELSLNEDGYTGCCATIIYIKGDEVYLANLGDTMGILTKSDGEFTVITTKHEPYAPEEYDRIRHSGGYVTTDGYLDGVSEVSRAVGYFKLIPHINAKPSIHKFKLSSKEEMIAIATSDIWKKIPFDLAADIIRQEKSNPGVAAEKLRDFAISYGVRDKATAVVLSLKQFTTKSKNYTRSSQPEDSILRKLDEEIEPPTGEVAMVFTDIKNSTLLWDTYPVAMRSAIKVHNSITRRQMRIIGGYEVKAEGDAFMVSFPTPASALLWCFAVQSQLVGTNEWPAEILSSDQGCEIKDQDSNIIFRGLSVRMGVHWGTPVCERDIVTRRMDYFGPMVNRASRVSAVADGGQITMSNDFYQEFQRLRISHKKIAKGETKIDSLYPSAVIGEIVEGQMQQLEQIEWVEKYIGSKKLKGLEAPERIWLICPKPLKARMEILQTDNKSHKLTSGGVTPANVWSLRQLALRLERICTFLSCDQKDPDPSAHDKFYDGVSHHAESALSSQLARGENVTSVFLEHTITRIENCVVTLFLRKTMAEPGLKKGSVDSLFNEVQALLTESRAIQNDQNKVEEL</sequence>
<dbReference type="InterPro" id="IPR003591">
    <property type="entry name" value="Leu-rich_rpt_typical-subtyp"/>
</dbReference>
<evidence type="ECO:0000256" key="1">
    <source>
        <dbReference type="ARBA" id="ARBA00004167"/>
    </source>
</evidence>
<evidence type="ECO:0000256" key="11">
    <source>
        <dbReference type="SAM" id="MobiDB-lite"/>
    </source>
</evidence>
<keyword evidence="10" id="KW-0325">Glycoprotein</keyword>
<gene>
    <name evidence="14" type="ORF">FOA43_001679</name>
</gene>
<dbReference type="SUPFAM" id="SSF52058">
    <property type="entry name" value="L domain-like"/>
    <property type="match status" value="2"/>
</dbReference>
<feature type="compositionally biased region" description="Basic and acidic residues" evidence="11">
    <location>
        <begin position="905"/>
        <end position="936"/>
    </location>
</feature>
<feature type="compositionally biased region" description="Low complexity" evidence="11">
    <location>
        <begin position="368"/>
        <end position="390"/>
    </location>
</feature>
<dbReference type="InterPro" id="IPR055414">
    <property type="entry name" value="LRR_R13L4/SHOC2-like"/>
</dbReference>
<dbReference type="GO" id="GO:0009190">
    <property type="term" value="P:cyclic nucleotide biosynthetic process"/>
    <property type="evidence" value="ECO:0007669"/>
    <property type="project" value="InterPro"/>
</dbReference>
<dbReference type="InterPro" id="IPR001611">
    <property type="entry name" value="Leu-rich_rpt"/>
</dbReference>
<feature type="compositionally biased region" description="Polar residues" evidence="11">
    <location>
        <begin position="177"/>
        <end position="190"/>
    </location>
</feature>
<dbReference type="Pfam" id="PF13855">
    <property type="entry name" value="LRR_8"/>
    <property type="match status" value="2"/>
</dbReference>
<dbReference type="PANTHER" id="PTHR27000">
    <property type="entry name" value="LEUCINE-RICH REPEAT RECEPTOR-LIKE PROTEIN KINASE FAMILY PROTEIN-RELATED"/>
    <property type="match status" value="1"/>
</dbReference>
<feature type="compositionally biased region" description="Polar residues" evidence="11">
    <location>
        <begin position="403"/>
        <end position="417"/>
    </location>
</feature>
<keyword evidence="4" id="KW-0479">Metal-binding</keyword>
<dbReference type="InterPro" id="IPR029787">
    <property type="entry name" value="Nucleotide_cyclase"/>
</dbReference>
<name>A0A875S2Q1_EENNA</name>
<dbReference type="GeneID" id="62195080"/>
<dbReference type="SUPFAM" id="SSF81606">
    <property type="entry name" value="PP2C-like"/>
    <property type="match status" value="1"/>
</dbReference>